<dbReference type="InterPro" id="IPR011042">
    <property type="entry name" value="6-blade_b-propeller_TolB-like"/>
</dbReference>
<evidence type="ECO:0000313" key="2">
    <source>
        <dbReference type="Proteomes" id="UP000604117"/>
    </source>
</evidence>
<accession>A0ABQ4CXL5</accession>
<sequence length="336" mass="34700">MNGMSVRVRVLAVLGVAVVLAVVATLYIQGAAARTPSSDGAAAAAGPVTLDAAPVLLTVTDRHVATVSTSDPSGPRTVSGVECVRAYAAGGTGICLQPATPWTYRMVVLDRTLTPVRSADIPGLPNRARVSASGRLVAWTTFVGGDSYNSGGFSTRTGILDTRDGTMVASLEEFTASRDGVVVKAADRNFWGVTFAADDNTFYATMSTGGHRYLMKGDLAARSLHTVADNVECPSLSPDGTRIAFKHAIDGDPTRGWRLSVLDLGTLAVTPLAETASVDDQPAWLSGDTIGYTLRQGDGRPDVWSVPASGGGAPRLLVPGAESPAALDGVTARTNG</sequence>
<dbReference type="EMBL" id="BONE01000052">
    <property type="protein sequence ID" value="GIF76023.1"/>
    <property type="molecule type" value="Genomic_DNA"/>
</dbReference>
<reference evidence="1 2" key="1">
    <citation type="submission" date="2021-01" db="EMBL/GenBank/DDBJ databases">
        <title>Whole genome shotgun sequence of Asanoa siamensis NBRC 107932.</title>
        <authorList>
            <person name="Komaki H."/>
            <person name="Tamura T."/>
        </authorList>
    </citation>
    <scope>NUCLEOTIDE SEQUENCE [LARGE SCALE GENOMIC DNA]</scope>
    <source>
        <strain evidence="1 2">NBRC 107932</strain>
    </source>
</reference>
<dbReference type="Pfam" id="PF07676">
    <property type="entry name" value="PD40"/>
    <property type="match status" value="1"/>
</dbReference>
<proteinExistence type="predicted"/>
<evidence type="ECO:0000313" key="1">
    <source>
        <dbReference type="EMBL" id="GIF76023.1"/>
    </source>
</evidence>
<comment type="caution">
    <text evidence="1">The sequence shown here is derived from an EMBL/GenBank/DDBJ whole genome shotgun (WGS) entry which is preliminary data.</text>
</comment>
<protein>
    <submittedName>
        <fullName evidence="1">TolB-like translocation protein signal peptide</fullName>
    </submittedName>
</protein>
<gene>
    <name evidence="1" type="ORF">Asi02nite_55410</name>
</gene>
<name>A0ABQ4CXL5_9ACTN</name>
<dbReference type="InterPro" id="IPR011659">
    <property type="entry name" value="WD40"/>
</dbReference>
<dbReference type="Gene3D" id="2.120.10.30">
    <property type="entry name" value="TolB, C-terminal domain"/>
    <property type="match status" value="1"/>
</dbReference>
<dbReference type="Proteomes" id="UP000604117">
    <property type="component" value="Unassembled WGS sequence"/>
</dbReference>
<organism evidence="1 2">
    <name type="scientific">Asanoa siamensis</name>
    <dbReference type="NCBI Taxonomy" id="926357"/>
    <lineage>
        <taxon>Bacteria</taxon>
        <taxon>Bacillati</taxon>
        <taxon>Actinomycetota</taxon>
        <taxon>Actinomycetes</taxon>
        <taxon>Micromonosporales</taxon>
        <taxon>Micromonosporaceae</taxon>
        <taxon>Asanoa</taxon>
    </lineage>
</organism>
<dbReference type="SUPFAM" id="SSF82171">
    <property type="entry name" value="DPP6 N-terminal domain-like"/>
    <property type="match status" value="1"/>
</dbReference>
<keyword evidence="2" id="KW-1185">Reference proteome</keyword>